<feature type="region of interest" description="Disordered" evidence="2">
    <location>
        <begin position="1370"/>
        <end position="1417"/>
    </location>
</feature>
<evidence type="ECO:0000256" key="2">
    <source>
        <dbReference type="SAM" id="MobiDB-lite"/>
    </source>
</evidence>
<dbReference type="PANTHER" id="PTHR31008">
    <property type="entry name" value="COP1-INTERACTING PROTEIN-RELATED"/>
    <property type="match status" value="1"/>
</dbReference>
<feature type="compositionally biased region" description="Polar residues" evidence="2">
    <location>
        <begin position="1053"/>
        <end position="1063"/>
    </location>
</feature>
<feature type="region of interest" description="Disordered" evidence="2">
    <location>
        <begin position="1018"/>
        <end position="1113"/>
    </location>
</feature>
<feature type="compositionally biased region" description="Polar residues" evidence="2">
    <location>
        <begin position="701"/>
        <end position="718"/>
    </location>
</feature>
<feature type="compositionally biased region" description="Basic and acidic residues" evidence="2">
    <location>
        <begin position="1385"/>
        <end position="1398"/>
    </location>
</feature>
<feature type="coiled-coil region" evidence="1">
    <location>
        <begin position="777"/>
        <end position="804"/>
    </location>
</feature>
<feature type="region of interest" description="Disordered" evidence="2">
    <location>
        <begin position="252"/>
        <end position="359"/>
    </location>
</feature>
<feature type="compositionally biased region" description="Basic and acidic residues" evidence="2">
    <location>
        <begin position="283"/>
        <end position="315"/>
    </location>
</feature>
<evidence type="ECO:0008006" key="5">
    <source>
        <dbReference type="Google" id="ProtNLM"/>
    </source>
</evidence>
<reference evidence="3" key="1">
    <citation type="submission" date="2023-05" db="EMBL/GenBank/DDBJ databases">
        <title>Nepenthes gracilis genome sequencing.</title>
        <authorList>
            <person name="Fukushima K."/>
        </authorList>
    </citation>
    <scope>NUCLEOTIDE SEQUENCE</scope>
    <source>
        <strain evidence="3">SING2019-196</strain>
    </source>
</reference>
<gene>
    <name evidence="3" type="ORF">Nepgr_017886</name>
</gene>
<comment type="caution">
    <text evidence="3">The sequence shown here is derived from an EMBL/GenBank/DDBJ whole genome shotgun (WGS) entry which is preliminary data.</text>
</comment>
<feature type="compositionally biased region" description="Polar residues" evidence="2">
    <location>
        <begin position="316"/>
        <end position="329"/>
    </location>
</feature>
<feature type="compositionally biased region" description="Polar residues" evidence="2">
    <location>
        <begin position="252"/>
        <end position="276"/>
    </location>
</feature>
<feature type="region of interest" description="Disordered" evidence="2">
    <location>
        <begin position="690"/>
        <end position="758"/>
    </location>
</feature>
<feature type="compositionally biased region" description="Low complexity" evidence="2">
    <location>
        <begin position="215"/>
        <end position="224"/>
    </location>
</feature>
<name>A0AAD3SSA4_NEPGR</name>
<keyword evidence="4" id="KW-1185">Reference proteome</keyword>
<sequence>MTSDVPLDYAVFQLSPKRSHCELFVSYDGTTDKLASGLVKPFVTNLKVAEEQVALAVKSIKLEVERHKNAEIWFTKGTLERFVRFVKAPEVLESIHAFDAEMSQLEAARRIYSQGAGDSESGGDVTGATVASDTTKKELLRAIDVRLVAARQDLNTACTRAAAAGFNPDTVSGLQLFADQFGAHHLSEACNKFISLCQRRPDLFTTFKSNINNQSLRSSSGSDMSLDDPVDDPKTGPYCTNRQYQQLQLNQSKPSLCQQPVSNNSSKPSLSFPLQCSSLRESSTSERERDDSASKERMDRDNNNNDKNKREENESKLPSSQTVQPTRRLSVQDRINLFENKQKENSSSASGSGDKPVVTGKSSIELRRLSSDVCSSGFEKTVLRRWSGASDMSIDLSGERKDLDGNASTLTPTSLGAVSEMMPRESSPVVVFSEDKETKVFSDAIGSSAKHEIKISLGSGGSGDTWIRRKPDSKREEVEDKPTRAKFGAQVTTFSGGSEDFSCESKLAPSVSGKSENMGLKDQIMSGSWSRSSCGGVEEFGLQNPVMTGTQLRSLPGKTVQFSSIDQEAAEEKSEIDSGGGQHSPATEQVAPGLQFREKRETVKKVLVAQKSYFGPSVSSFGGGRSDDEDYQVPQTVIEDTGLRNQRVPRSQCKASQSATVEVASDLQPVIQNKGVVVDSVAAQPKWKSYGGVDGAGMDSESVSSATVEAIDSGNQRMKPQKHVKRSQGRRDGGSAVVGKVKTGSTENSASENQVTFSMTSTTLTEQFQRVRQSKGNQGLNAELNELKMKANELEKLFAEHKLHVPGDQTTLTQRSKPVKMQNKQEASPLLLEVPPAQLTNTKMVADPTGGSNNMNTFNSTPLKKSLNNQDYDATPKQSICALGFSDDSRGEFYGKYMQKRDEKLKEEWSSKRFEKEARMKAMQDSLEKSRAELKIKLTGSADRHDAAFHARRAEKLRSFSALSATRRQQSIDALASDEDEEQVEFCGVNTYRQDGMPSETFLSDGSSRSARAKKAVINKNMASSTPRNSAAAVPRSSVKASNANLGRRRLQSENPLIQSVPNFSDLRKENTKPFSGSSKTAARPQVRSYARSKSGSEEKSRQPQSLRKSSDIPVELNDFSSLDSDGVVLTSLKSSQEETLADDEFLRNLGSKPFLRKGNGASAVTFSGIPKSKCSATMESLNTGDEDTVDMAKEEEDDDFELMLGEDCANMDDGKPSLSQESDKSLHCRSENSDAVRCVSQTDGALEAELPAALPSAVGPMGSVQDSLGEIPGSWNLCMHNPFSFSNEISDIDASVDSPIGSPAYWNSHAIAQSEAEAARMRKKWGVAQKPIIVTDSSHNQSRKDVTKGLKRFLKFGRKSRGAESLADWISATTSEGDDDTEDGRDPASRSLEDIGKSRMGFSHGHASDDGFNETDFNEEVQAFQSSIPAPPANFKLRDEHFSGSSLKVPRSFFSLSTFRSKASDSKPR</sequence>
<feature type="compositionally biased region" description="Polar residues" evidence="2">
    <location>
        <begin position="743"/>
        <end position="758"/>
    </location>
</feature>
<feature type="region of interest" description="Disordered" evidence="2">
    <location>
        <begin position="565"/>
        <end position="597"/>
    </location>
</feature>
<organism evidence="3 4">
    <name type="scientific">Nepenthes gracilis</name>
    <name type="common">Slender pitcher plant</name>
    <dbReference type="NCBI Taxonomy" id="150966"/>
    <lineage>
        <taxon>Eukaryota</taxon>
        <taxon>Viridiplantae</taxon>
        <taxon>Streptophyta</taxon>
        <taxon>Embryophyta</taxon>
        <taxon>Tracheophyta</taxon>
        <taxon>Spermatophyta</taxon>
        <taxon>Magnoliopsida</taxon>
        <taxon>eudicotyledons</taxon>
        <taxon>Gunneridae</taxon>
        <taxon>Pentapetalae</taxon>
        <taxon>Caryophyllales</taxon>
        <taxon>Nepenthaceae</taxon>
        <taxon>Nepenthes</taxon>
    </lineage>
</organism>
<evidence type="ECO:0000256" key="1">
    <source>
        <dbReference type="SAM" id="Coils"/>
    </source>
</evidence>
<feature type="region of interest" description="Disordered" evidence="2">
    <location>
        <begin position="214"/>
        <end position="240"/>
    </location>
</feature>
<proteinExistence type="predicted"/>
<dbReference type="Proteomes" id="UP001279734">
    <property type="component" value="Unassembled WGS sequence"/>
</dbReference>
<evidence type="ECO:0000313" key="4">
    <source>
        <dbReference type="Proteomes" id="UP001279734"/>
    </source>
</evidence>
<accession>A0AAD3SSA4</accession>
<dbReference type="EMBL" id="BSYO01000016">
    <property type="protein sequence ID" value="GMH16045.1"/>
    <property type="molecule type" value="Genomic_DNA"/>
</dbReference>
<keyword evidence="1" id="KW-0175">Coiled coil</keyword>
<feature type="compositionally biased region" description="Basic residues" evidence="2">
    <location>
        <begin position="719"/>
        <end position="728"/>
    </location>
</feature>
<dbReference type="PANTHER" id="PTHR31008:SF15">
    <property type="entry name" value="GPI-ANCHORED ADHESIN-LIKE PROTEIN"/>
    <property type="match status" value="1"/>
</dbReference>
<protein>
    <recommendedName>
        <fullName evidence="5">COP1-interacting protein 7</fullName>
    </recommendedName>
</protein>
<evidence type="ECO:0000313" key="3">
    <source>
        <dbReference type="EMBL" id="GMH16045.1"/>
    </source>
</evidence>